<dbReference type="KEGG" id="vg:64766049"/>
<dbReference type="GeneID" id="64766049"/>
<dbReference type="EMBL" id="MK977695">
    <property type="protein sequence ID" value="QDF18518.1"/>
    <property type="molecule type" value="Genomic_DNA"/>
</dbReference>
<proteinExistence type="predicted"/>
<dbReference type="RefSeq" id="YP_010058820.1">
    <property type="nucleotide sequence ID" value="NC_054723.1"/>
</dbReference>
<evidence type="ECO:0000313" key="2">
    <source>
        <dbReference type="Proteomes" id="UP000318375"/>
    </source>
</evidence>
<reference evidence="1 2" key="1">
    <citation type="submission" date="2019-05" db="EMBL/GenBank/DDBJ databases">
        <authorList>
            <person name="Pope W.H."/>
            <person name="Garlena R.A."/>
            <person name="Russell D.A."/>
            <person name="Jacobs-Sera D."/>
            <person name="Hatfull G.F."/>
        </authorList>
    </citation>
    <scope>NUCLEOTIDE SEQUENCE [LARGE SCALE GENOMIC DNA]</scope>
</reference>
<accession>A0A4Y6EIF5</accession>
<gene>
    <name evidence="1" type="primary">31</name>
    <name evidence="1" type="ORF">SEA_PUPPER_31</name>
</gene>
<dbReference type="Proteomes" id="UP000318375">
    <property type="component" value="Segment"/>
</dbReference>
<sequence length="47" mass="5538">MNETPREMIKAIFAEELAQLEADHEPTPMITWIEQLRDKVLDVIDQE</sequence>
<protein>
    <submittedName>
        <fullName evidence="1">Uncharacterized protein</fullName>
    </submittedName>
</protein>
<keyword evidence="2" id="KW-1185">Reference proteome</keyword>
<evidence type="ECO:0000313" key="1">
    <source>
        <dbReference type="EMBL" id="QDF18518.1"/>
    </source>
</evidence>
<name>A0A4Y6EIF5_9CAUD</name>
<organism evidence="1 2">
    <name type="scientific">Gordonia phage Pupper</name>
    <dbReference type="NCBI Taxonomy" id="2571249"/>
    <lineage>
        <taxon>Viruses</taxon>
        <taxon>Duplodnaviria</taxon>
        <taxon>Heunggongvirae</taxon>
        <taxon>Uroviricota</taxon>
        <taxon>Caudoviricetes</taxon>
        <taxon>Puppervirus</taxon>
        <taxon>Puppervirus Pupper</taxon>
    </lineage>
</organism>